<dbReference type="EMBL" id="UOEU01000180">
    <property type="protein sequence ID" value="VAW31204.1"/>
    <property type="molecule type" value="Genomic_DNA"/>
</dbReference>
<dbReference type="AlphaFoldDB" id="A0A3B0VHN1"/>
<sequence length="109" mass="11898">MRYPVMIHKDSSTDYGVTVPDLPSCFSAGETVDDALIEVVEAIECHIEGLLLDKEPIPSPKTIEYHQNNPDYADGIWAVVSVNLSKSKSKSPHRGINLQGESPYGASIN</sequence>
<evidence type="ECO:0000313" key="3">
    <source>
        <dbReference type="EMBL" id="VAW31204.1"/>
    </source>
</evidence>
<feature type="region of interest" description="Disordered" evidence="1">
    <location>
        <begin position="86"/>
        <end position="109"/>
    </location>
</feature>
<organism evidence="3">
    <name type="scientific">hydrothermal vent metagenome</name>
    <dbReference type="NCBI Taxonomy" id="652676"/>
    <lineage>
        <taxon>unclassified sequences</taxon>
        <taxon>metagenomes</taxon>
        <taxon>ecological metagenomes</taxon>
    </lineage>
</organism>
<evidence type="ECO:0000256" key="1">
    <source>
        <dbReference type="SAM" id="MobiDB-lite"/>
    </source>
</evidence>
<dbReference type="InterPro" id="IPR051404">
    <property type="entry name" value="TA_system_antitoxin"/>
</dbReference>
<dbReference type="InterPro" id="IPR031807">
    <property type="entry name" value="HicB-like"/>
</dbReference>
<keyword evidence="3" id="KW-0238">DNA-binding</keyword>
<feature type="domain" description="HicB-like antitoxin of toxin-antitoxin system" evidence="2">
    <location>
        <begin position="3"/>
        <end position="93"/>
    </location>
</feature>
<accession>A0A3B0VHN1</accession>
<dbReference type="Gene3D" id="3.30.160.250">
    <property type="match status" value="1"/>
</dbReference>
<protein>
    <submittedName>
        <fullName evidence="3">DNA-binding protein, CopG family</fullName>
    </submittedName>
</protein>
<proteinExistence type="predicted"/>
<name>A0A3B0VHN1_9ZZZZ</name>
<evidence type="ECO:0000259" key="2">
    <source>
        <dbReference type="Pfam" id="PF15919"/>
    </source>
</evidence>
<dbReference type="Pfam" id="PF15919">
    <property type="entry name" value="HicB_lk_antitox"/>
    <property type="match status" value="1"/>
</dbReference>
<dbReference type="PANTHER" id="PTHR34504:SF2">
    <property type="entry name" value="UPF0150 PROTEIN SSL0259"/>
    <property type="match status" value="1"/>
</dbReference>
<dbReference type="PANTHER" id="PTHR34504">
    <property type="entry name" value="ANTITOXIN HICB"/>
    <property type="match status" value="1"/>
</dbReference>
<dbReference type="InterPro" id="IPR035069">
    <property type="entry name" value="TTHA1013/TTHA0281-like"/>
</dbReference>
<dbReference type="SUPFAM" id="SSF143100">
    <property type="entry name" value="TTHA1013/TTHA0281-like"/>
    <property type="match status" value="1"/>
</dbReference>
<reference evidence="3" key="1">
    <citation type="submission" date="2018-06" db="EMBL/GenBank/DDBJ databases">
        <authorList>
            <person name="Zhirakovskaya E."/>
        </authorList>
    </citation>
    <scope>NUCLEOTIDE SEQUENCE</scope>
</reference>
<gene>
    <name evidence="3" type="ORF">MNBD_CHLOROFLEXI01-4601</name>
</gene>
<dbReference type="GO" id="GO:0003677">
    <property type="term" value="F:DNA binding"/>
    <property type="evidence" value="ECO:0007669"/>
    <property type="project" value="UniProtKB-KW"/>
</dbReference>